<keyword evidence="4" id="KW-1185">Reference proteome</keyword>
<dbReference type="AlphaFoldDB" id="A0A7L9FFB0"/>
<dbReference type="InterPro" id="IPR032466">
    <property type="entry name" value="Metal_Hydrolase"/>
</dbReference>
<feature type="binding site" evidence="2">
    <location>
        <position position="139"/>
    </location>
    <ligand>
        <name>a divalent metal cation</name>
        <dbReference type="ChEBI" id="CHEBI:60240"/>
        <label>2</label>
    </ligand>
</feature>
<organism evidence="3 4">
    <name type="scientific">Infirmifilum lucidum</name>
    <dbReference type="NCBI Taxonomy" id="2776706"/>
    <lineage>
        <taxon>Archaea</taxon>
        <taxon>Thermoproteota</taxon>
        <taxon>Thermoprotei</taxon>
        <taxon>Thermofilales</taxon>
        <taxon>Thermofilaceae</taxon>
        <taxon>Infirmifilum</taxon>
    </lineage>
</organism>
<dbReference type="Gene3D" id="3.20.20.140">
    <property type="entry name" value="Metal-dependent hydrolases"/>
    <property type="match status" value="1"/>
</dbReference>
<sequence>MIDAHCHLTYPGLRELLPDVLDNAVTVLNGIVTSAFPFAREKRPGFEDAFEALSLSQKYPAFVFVTLGLHPVQVADMDDEEIELYKELVYQHANRIVGIGEIGLDRFWVKSEEEYARTRRVFLEMLEVAEKIGKPVVVHSRKAEEEVVDILTSFSLEENVLMHSFTGNMTTAKKALDMGFYFSVNYKVRDTKNMRKIARSFPLEHILTETDAPFLSPHGGVNTPLSVKVVIEEIASLRGSQPEEIDKITTENAIKFYRIAQQGVTHGGSFQKNTRSE</sequence>
<evidence type="ECO:0000313" key="4">
    <source>
        <dbReference type="Proteomes" id="UP000594121"/>
    </source>
</evidence>
<dbReference type="RefSeq" id="WP_192818460.1">
    <property type="nucleotide sequence ID" value="NZ_CP062310.1"/>
</dbReference>
<dbReference type="InterPro" id="IPR001130">
    <property type="entry name" value="TatD-like"/>
</dbReference>
<gene>
    <name evidence="3" type="ORF">IG193_06960</name>
</gene>
<dbReference type="PANTHER" id="PTHR46124">
    <property type="entry name" value="D-AMINOACYL-TRNA DEACYLASE"/>
    <property type="match status" value="1"/>
</dbReference>
<dbReference type="SUPFAM" id="SSF51556">
    <property type="entry name" value="Metallo-dependent hydrolases"/>
    <property type="match status" value="1"/>
</dbReference>
<evidence type="ECO:0000313" key="3">
    <source>
        <dbReference type="EMBL" id="QOJ78488.1"/>
    </source>
</evidence>
<feature type="binding site" evidence="2">
    <location>
        <position position="101"/>
    </location>
    <ligand>
        <name>a divalent metal cation</name>
        <dbReference type="ChEBI" id="CHEBI:60240"/>
        <label>1</label>
    </ligand>
</feature>
<proteinExistence type="predicted"/>
<dbReference type="PROSITE" id="PS01090">
    <property type="entry name" value="TATD_2"/>
    <property type="match status" value="1"/>
</dbReference>
<evidence type="ECO:0000256" key="1">
    <source>
        <dbReference type="ARBA" id="ARBA00022801"/>
    </source>
</evidence>
<feature type="binding site" evidence="2">
    <location>
        <position position="7"/>
    </location>
    <ligand>
        <name>a divalent metal cation</name>
        <dbReference type="ChEBI" id="CHEBI:60240"/>
        <label>1</label>
    </ligand>
</feature>
<accession>A0A7L9FFB0</accession>
<keyword evidence="2" id="KW-0479">Metal-binding</keyword>
<dbReference type="KEGG" id="thel:IG193_06960"/>
<dbReference type="Proteomes" id="UP000594121">
    <property type="component" value="Chromosome"/>
</dbReference>
<evidence type="ECO:0000256" key="2">
    <source>
        <dbReference type="PIRSR" id="PIRSR005902-1"/>
    </source>
</evidence>
<dbReference type="InterPro" id="IPR018228">
    <property type="entry name" value="DNase_TatD-rel_CS"/>
</dbReference>
<dbReference type="PIRSF" id="PIRSF005902">
    <property type="entry name" value="DNase_TatD"/>
    <property type="match status" value="1"/>
</dbReference>
<feature type="binding site" evidence="2">
    <location>
        <position position="5"/>
    </location>
    <ligand>
        <name>a divalent metal cation</name>
        <dbReference type="ChEBI" id="CHEBI:60240"/>
        <label>1</label>
    </ligand>
</feature>
<feature type="binding site" evidence="2">
    <location>
        <position position="163"/>
    </location>
    <ligand>
        <name>a divalent metal cation</name>
        <dbReference type="ChEBI" id="CHEBI:60240"/>
        <label>2</label>
    </ligand>
</feature>
<reference evidence="3 4" key="1">
    <citation type="submission" date="2020-10" db="EMBL/GenBank/DDBJ databases">
        <title>Thermofilum lucidum 3507LT sp. nov. a novel member of Thermofilaceae family isolated from Chile hot spring, and proposal of description order Thermofilales.</title>
        <authorList>
            <person name="Zayulina K.S."/>
            <person name="Elcheninov A.G."/>
            <person name="Toshchakov S.V."/>
            <person name="Kublanov I.V."/>
        </authorList>
    </citation>
    <scope>NUCLEOTIDE SEQUENCE [LARGE SCALE GENOMIC DNA]</scope>
    <source>
        <strain evidence="3 4">3507LT</strain>
    </source>
</reference>
<dbReference type="CDD" id="cd01310">
    <property type="entry name" value="TatD_DNAse"/>
    <property type="match status" value="1"/>
</dbReference>
<dbReference type="Pfam" id="PF01026">
    <property type="entry name" value="TatD_DNase"/>
    <property type="match status" value="1"/>
</dbReference>
<name>A0A7L9FFB0_9CREN</name>
<keyword evidence="1 3" id="KW-0378">Hydrolase</keyword>
<feature type="binding site" evidence="2">
    <location>
        <position position="211"/>
    </location>
    <ligand>
        <name>a divalent metal cation</name>
        <dbReference type="ChEBI" id="CHEBI:60240"/>
        <label>1</label>
    </ligand>
</feature>
<dbReference type="PANTHER" id="PTHR46124:SF2">
    <property type="entry name" value="D-AMINOACYL-TRNA DEACYLASE"/>
    <property type="match status" value="1"/>
</dbReference>
<dbReference type="GeneID" id="59149622"/>
<dbReference type="GO" id="GO:0016788">
    <property type="term" value="F:hydrolase activity, acting on ester bonds"/>
    <property type="evidence" value="ECO:0007669"/>
    <property type="project" value="InterPro"/>
</dbReference>
<dbReference type="InParanoid" id="A0A7L9FFB0"/>
<dbReference type="GO" id="GO:0046872">
    <property type="term" value="F:metal ion binding"/>
    <property type="evidence" value="ECO:0007669"/>
    <property type="project" value="UniProtKB-KW"/>
</dbReference>
<protein>
    <submittedName>
        <fullName evidence="3">TatD family hydrolase</fullName>
    </submittedName>
</protein>
<dbReference type="EMBL" id="CP062310">
    <property type="protein sequence ID" value="QOJ78488.1"/>
    <property type="molecule type" value="Genomic_DNA"/>
</dbReference>
<dbReference type="FunCoup" id="A0A7L9FFB0">
    <property type="interactions" value="87"/>
</dbReference>